<organism evidence="3 4">
    <name type="scientific">Anthropogastromicrobium aceti</name>
    <dbReference type="NCBI Taxonomy" id="2981768"/>
    <lineage>
        <taxon>Bacteria</taxon>
        <taxon>Bacillati</taxon>
        <taxon>Bacillota</taxon>
        <taxon>Clostridia</taxon>
        <taxon>Lachnospirales</taxon>
        <taxon>Lachnospiraceae</taxon>
        <taxon>Anthropogastromicrobium</taxon>
    </lineage>
</organism>
<dbReference type="EMBL" id="JAJEQN010000025">
    <property type="protein sequence ID" value="MCC2222004.1"/>
    <property type="molecule type" value="Genomic_DNA"/>
</dbReference>
<dbReference type="Proteomes" id="UP001198200">
    <property type="component" value="Unassembled WGS sequence"/>
</dbReference>
<dbReference type="AlphaFoldDB" id="A0AAE3E566"/>
<protein>
    <submittedName>
        <fullName evidence="3">Helix-turn-helix domain-containing protein</fullName>
    </submittedName>
</protein>
<proteinExistence type="predicted"/>
<dbReference type="CDD" id="cd00093">
    <property type="entry name" value="HTH_XRE"/>
    <property type="match status" value="1"/>
</dbReference>
<dbReference type="GO" id="GO:0003677">
    <property type="term" value="F:DNA binding"/>
    <property type="evidence" value="ECO:0007669"/>
    <property type="project" value="InterPro"/>
</dbReference>
<comment type="caution">
    <text evidence="3">The sequence shown here is derived from an EMBL/GenBank/DDBJ whole genome shotgun (WGS) entry which is preliminary data.</text>
</comment>
<accession>A0AAE3E566</accession>
<dbReference type="InterPro" id="IPR010982">
    <property type="entry name" value="Lambda_DNA-bd_dom_sf"/>
</dbReference>
<reference evidence="3 4" key="1">
    <citation type="submission" date="2021-10" db="EMBL/GenBank/DDBJ databases">
        <title>Anaerobic single-cell dispensing facilitates the cultivation of human gut bacteria.</title>
        <authorList>
            <person name="Afrizal A."/>
        </authorList>
    </citation>
    <scope>NUCLEOTIDE SEQUENCE [LARGE SCALE GENOMIC DNA]</scope>
    <source>
        <strain evidence="3 4">CLA-AA-H224</strain>
    </source>
</reference>
<sequence length="662" mass="78079">MEKTLTQTDTQVKEKNKIKAQTETQTESRADAQENEYVWKNGHPTEEEVLCQSSCRGFFRLFNNLRKQRGIKLEQLVNGVMTRRMLSTIIKGDGYFSRESWEFLMHRMGALTDYFEAIVSRKELEDWREREDICLLVCESPKEARTKLEAYEKAHPKMTSMAKLFCLKMEWLLKKEIASPQVLYELACEAVCCTVKEEWQEQLSGLWLAPAELEAILLVSWSLGLLGETEKALFLFHQVWNYPKKKGWEDRMTQLLCPQAALVGMQLYQQLGEFQKAFDIGNSALELLRAQNSQRYAYPLFLSLIDVGEKLKKTNRAPENIQQLKDFRDAFQTVYQENHLPCMRVWQRGSVENCYDVSLVLRRMRLSLEKSQEEICTDENGNEFLQARHLSRIEKGENRPSKENFQLLTKRMGRTLDWIMPILETDSIETLSMRQDMIYLTNMRKWDEVQKMLDVLCKKMGTEACQKPRIQQEIQSIDAMSLFRMKMILPKEAQKREEKALACTFPLEWLSRKELPFLQREEGMIIGDIANLYGRMGNIECAEKLFKKLYDVYHPQQQFLKINAPACSVILAEYSKFLGDNAQYQRTLEIDKNNLEHELAAYYIVFSGELLYNKAWDYYELDKEVYRDVYRREFICAQRFAEFCKNEMLVDFFEQRAKKYLN</sequence>
<dbReference type="Gene3D" id="1.25.40.10">
    <property type="entry name" value="Tetratricopeptide repeat domain"/>
    <property type="match status" value="2"/>
</dbReference>
<dbReference type="InterPro" id="IPR001387">
    <property type="entry name" value="Cro/C1-type_HTH"/>
</dbReference>
<name>A0AAE3E566_9FIRM</name>
<dbReference type="SMART" id="SM00530">
    <property type="entry name" value="HTH_XRE"/>
    <property type="match status" value="2"/>
</dbReference>
<evidence type="ECO:0000259" key="2">
    <source>
        <dbReference type="PROSITE" id="PS50943"/>
    </source>
</evidence>
<evidence type="ECO:0000313" key="4">
    <source>
        <dbReference type="Proteomes" id="UP001198200"/>
    </source>
</evidence>
<dbReference type="InterPro" id="IPR011990">
    <property type="entry name" value="TPR-like_helical_dom_sf"/>
</dbReference>
<gene>
    <name evidence="3" type="ORF">LKD48_10210</name>
</gene>
<dbReference type="SUPFAM" id="SSF47413">
    <property type="entry name" value="lambda repressor-like DNA-binding domains"/>
    <property type="match status" value="1"/>
</dbReference>
<evidence type="ECO:0000313" key="3">
    <source>
        <dbReference type="EMBL" id="MCC2222004.1"/>
    </source>
</evidence>
<dbReference type="PROSITE" id="PS50943">
    <property type="entry name" value="HTH_CROC1"/>
    <property type="match status" value="1"/>
</dbReference>
<keyword evidence="4" id="KW-1185">Reference proteome</keyword>
<feature type="domain" description="HTH cro/C1-type" evidence="2">
    <location>
        <begin position="390"/>
        <end position="419"/>
    </location>
</feature>
<evidence type="ECO:0000256" key="1">
    <source>
        <dbReference type="SAM" id="MobiDB-lite"/>
    </source>
</evidence>
<feature type="compositionally biased region" description="Polar residues" evidence="1">
    <location>
        <begin position="1"/>
        <end position="10"/>
    </location>
</feature>
<feature type="region of interest" description="Disordered" evidence="1">
    <location>
        <begin position="1"/>
        <end position="33"/>
    </location>
</feature>
<dbReference type="RefSeq" id="WP_308731960.1">
    <property type="nucleotide sequence ID" value="NZ_JAJEQN010000025.1"/>
</dbReference>